<evidence type="ECO:0000313" key="2">
    <source>
        <dbReference type="Proteomes" id="UP000008838"/>
    </source>
</evidence>
<dbReference type="EMBL" id="AP009152">
    <property type="protein sequence ID" value="BAG29606.1"/>
    <property type="molecule type" value="Genomic_DNA"/>
</dbReference>
<dbReference type="HOGENOM" id="CLU_2382348_0_0_11"/>
<organism evidence="1 2">
    <name type="scientific">Kocuria rhizophila (strain ATCC 9341 / DSM 348 / NBRC 103217 / DC2201)</name>
    <dbReference type="NCBI Taxonomy" id="378753"/>
    <lineage>
        <taxon>Bacteria</taxon>
        <taxon>Bacillati</taxon>
        <taxon>Actinomycetota</taxon>
        <taxon>Actinomycetes</taxon>
        <taxon>Micrococcales</taxon>
        <taxon>Micrococcaceae</taxon>
        <taxon>Kocuria</taxon>
    </lineage>
</organism>
<gene>
    <name evidence="1" type="ordered locus">KRH_12590</name>
</gene>
<sequence>MIEQSATIAKLSAELVASYKKELAFFGALESRDRAMKDLDNSRLKKIWWLEAELRKERDRSRQLTADLEKLRGTRMVRWQRKLWGARTKLRSWR</sequence>
<dbReference type="AlphaFoldDB" id="B2GHQ3"/>
<accession>B2GHQ3</accession>
<reference evidence="1 2" key="1">
    <citation type="journal article" date="2008" name="J. Bacteriol.">
        <title>Complete genome sequence of the soil actinomycete Kocuria rhizophila.</title>
        <authorList>
            <person name="Takarada H."/>
            <person name="Sekine M."/>
            <person name="Kosugi H."/>
            <person name="Matsuo Y."/>
            <person name="Fujisawa T."/>
            <person name="Omata S."/>
            <person name="Kishi E."/>
            <person name="Shimizu A."/>
            <person name="Tsukatani N."/>
            <person name="Tanikawa S."/>
            <person name="Fujita N."/>
            <person name="Harayama S."/>
        </authorList>
    </citation>
    <scope>NUCLEOTIDE SEQUENCE [LARGE SCALE GENOMIC DNA]</scope>
    <source>
        <strain evidence="2">ATCC 9341 / DSM 348 / NBRC 103217 / DC2201</strain>
    </source>
</reference>
<evidence type="ECO:0000313" key="1">
    <source>
        <dbReference type="EMBL" id="BAG29606.1"/>
    </source>
</evidence>
<proteinExistence type="predicted"/>
<keyword evidence="2" id="KW-1185">Reference proteome</keyword>
<protein>
    <submittedName>
        <fullName evidence="1">Uncharacterized protein</fullName>
    </submittedName>
</protein>
<dbReference type="KEGG" id="krh:KRH_12590"/>
<dbReference type="Proteomes" id="UP000008838">
    <property type="component" value="Chromosome"/>
</dbReference>
<name>B2GHQ3_KOCRD</name>